<gene>
    <name evidence="1" type="ORF">LCGC14_2476370</name>
</gene>
<accession>A0A0F9DKZ2</accession>
<reference evidence="1" key="1">
    <citation type="journal article" date="2015" name="Nature">
        <title>Complex archaea that bridge the gap between prokaryotes and eukaryotes.</title>
        <authorList>
            <person name="Spang A."/>
            <person name="Saw J.H."/>
            <person name="Jorgensen S.L."/>
            <person name="Zaremba-Niedzwiedzka K."/>
            <person name="Martijn J."/>
            <person name="Lind A.E."/>
            <person name="van Eijk R."/>
            <person name="Schleper C."/>
            <person name="Guy L."/>
            <person name="Ettema T.J."/>
        </authorList>
    </citation>
    <scope>NUCLEOTIDE SEQUENCE</scope>
</reference>
<sequence>RIRALKSFLDNQGIIEKKIIRGLKNET</sequence>
<evidence type="ECO:0000313" key="1">
    <source>
        <dbReference type="EMBL" id="KKL18351.1"/>
    </source>
</evidence>
<comment type="caution">
    <text evidence="1">The sequence shown here is derived from an EMBL/GenBank/DDBJ whole genome shotgun (WGS) entry which is preliminary data.</text>
</comment>
<organism evidence="1">
    <name type="scientific">marine sediment metagenome</name>
    <dbReference type="NCBI Taxonomy" id="412755"/>
    <lineage>
        <taxon>unclassified sequences</taxon>
        <taxon>metagenomes</taxon>
        <taxon>ecological metagenomes</taxon>
    </lineage>
</organism>
<name>A0A0F9DKZ2_9ZZZZ</name>
<dbReference type="AlphaFoldDB" id="A0A0F9DKZ2"/>
<feature type="non-terminal residue" evidence="1">
    <location>
        <position position="1"/>
    </location>
</feature>
<protein>
    <submittedName>
        <fullName evidence="1">Uncharacterized protein</fullName>
    </submittedName>
</protein>
<dbReference type="EMBL" id="LAZR01038903">
    <property type="protein sequence ID" value="KKL18351.1"/>
    <property type="molecule type" value="Genomic_DNA"/>
</dbReference>
<proteinExistence type="predicted"/>